<reference evidence="2" key="2">
    <citation type="submission" date="2025-09" db="UniProtKB">
        <authorList>
            <consortium name="Ensembl"/>
        </authorList>
    </citation>
    <scope>IDENTIFICATION</scope>
</reference>
<feature type="region of interest" description="Disordered" evidence="1">
    <location>
        <begin position="187"/>
        <end position="206"/>
    </location>
</feature>
<dbReference type="Proteomes" id="UP000694403">
    <property type="component" value="Unplaced"/>
</dbReference>
<feature type="region of interest" description="Disordered" evidence="1">
    <location>
        <begin position="157"/>
        <end position="182"/>
    </location>
</feature>
<evidence type="ECO:0000256" key="1">
    <source>
        <dbReference type="SAM" id="MobiDB-lite"/>
    </source>
</evidence>
<dbReference type="PANTHER" id="PTHR33767:SF2">
    <property type="entry name" value="LEUCINE RICH ADAPTOR PROTEIN 1"/>
    <property type="match status" value="1"/>
</dbReference>
<evidence type="ECO:0000313" key="2">
    <source>
        <dbReference type="Ensembl" id="ENSCSRP00000011650.1"/>
    </source>
</evidence>
<reference evidence="2" key="1">
    <citation type="submission" date="2025-08" db="UniProtKB">
        <authorList>
            <consortium name="Ensembl"/>
        </authorList>
    </citation>
    <scope>IDENTIFICATION</scope>
</reference>
<dbReference type="PANTHER" id="PTHR33767">
    <property type="entry name" value="LEUCINE RICH ADAPTOR PROTEIN 1-LIKE"/>
    <property type="match status" value="1"/>
</dbReference>
<dbReference type="GO" id="GO:0043123">
    <property type="term" value="P:positive regulation of canonical NF-kappaB signal transduction"/>
    <property type="evidence" value="ECO:0007669"/>
    <property type="project" value="InterPro"/>
</dbReference>
<evidence type="ECO:0000313" key="3">
    <source>
        <dbReference type="Proteomes" id="UP000694403"/>
    </source>
</evidence>
<dbReference type="Pfam" id="PF14854">
    <property type="entry name" value="LURAP"/>
    <property type="match status" value="1"/>
</dbReference>
<organism evidence="2 3">
    <name type="scientific">Chelydra serpentina</name>
    <name type="common">Snapping turtle</name>
    <name type="synonym">Testudo serpentina</name>
    <dbReference type="NCBI Taxonomy" id="8475"/>
    <lineage>
        <taxon>Eukaryota</taxon>
        <taxon>Metazoa</taxon>
        <taxon>Chordata</taxon>
        <taxon>Craniata</taxon>
        <taxon>Vertebrata</taxon>
        <taxon>Euteleostomi</taxon>
        <taxon>Archelosauria</taxon>
        <taxon>Testudinata</taxon>
        <taxon>Testudines</taxon>
        <taxon>Cryptodira</taxon>
        <taxon>Durocryptodira</taxon>
        <taxon>Americhelydia</taxon>
        <taxon>Chelydroidea</taxon>
        <taxon>Chelydridae</taxon>
        <taxon>Chelydra</taxon>
    </lineage>
</organism>
<name>A0A8C3SBC3_CHESE</name>
<keyword evidence="3" id="KW-1185">Reference proteome</keyword>
<proteinExistence type="predicted"/>
<accession>A0A8C3SBC3</accession>
<dbReference type="InterPro" id="IPR039499">
    <property type="entry name" value="LURA1/LRA25"/>
</dbReference>
<sequence>MEGPGSGEALPPDLRELESKVGRRAPEGLVRWLREDPAAALLGESPARGQRRGLAGKIKALKLELAYLRAIDVQILQQLVVVNEGIEAVKWLLEEKGTLTSRCSSLASSQYSLVESQETSRRGSWTSLQDPSEKLDSISVGSYLDTLADELDEYSHGAMEPGLSSTPDRGLPSKPGSPQDQEWLRMDHSSARKGSPARRNGQVDFEHRKLNSKLPLAYDAHWRWVQSQDDVTFL</sequence>
<protein>
    <submittedName>
        <fullName evidence="2">Leucine rich adaptor protein 1</fullName>
    </submittedName>
</protein>
<dbReference type="AlphaFoldDB" id="A0A8C3SBC3"/>
<dbReference type="Ensembl" id="ENSCSRT00000012090.1">
    <property type="protein sequence ID" value="ENSCSRP00000011650.1"/>
    <property type="gene ID" value="ENSCSRG00000008584.1"/>
</dbReference>
<feature type="compositionally biased region" description="Basic and acidic residues" evidence="1">
    <location>
        <begin position="13"/>
        <end position="22"/>
    </location>
</feature>
<dbReference type="GO" id="GO:0001819">
    <property type="term" value="P:positive regulation of cytokine production"/>
    <property type="evidence" value="ECO:0007669"/>
    <property type="project" value="TreeGrafter"/>
</dbReference>
<feature type="region of interest" description="Disordered" evidence="1">
    <location>
        <begin position="1"/>
        <end position="22"/>
    </location>
</feature>
<dbReference type="InterPro" id="IPR037443">
    <property type="entry name" value="LURAP1"/>
</dbReference>